<dbReference type="Gene3D" id="2.10.25.10">
    <property type="entry name" value="Laminin"/>
    <property type="match status" value="4"/>
</dbReference>
<evidence type="ECO:0000256" key="1">
    <source>
        <dbReference type="ARBA" id="ARBA00022536"/>
    </source>
</evidence>
<dbReference type="Gene3D" id="2.60.120.260">
    <property type="entry name" value="Galactose-binding domain-like"/>
    <property type="match status" value="1"/>
</dbReference>
<feature type="signal peptide" evidence="8">
    <location>
        <begin position="1"/>
        <end position="20"/>
    </location>
</feature>
<dbReference type="InterPro" id="IPR018097">
    <property type="entry name" value="EGF_Ca-bd_CS"/>
</dbReference>
<evidence type="ECO:0000256" key="3">
    <source>
        <dbReference type="ARBA" id="ARBA00022737"/>
    </source>
</evidence>
<dbReference type="Pfam" id="PF07645">
    <property type="entry name" value="EGF_CA"/>
    <property type="match status" value="2"/>
</dbReference>
<dbReference type="PROSITE" id="PS01187">
    <property type="entry name" value="EGF_CA"/>
    <property type="match status" value="2"/>
</dbReference>
<dbReference type="InterPro" id="IPR009030">
    <property type="entry name" value="Growth_fac_rcpt_cys_sf"/>
</dbReference>
<dbReference type="InterPro" id="IPR000152">
    <property type="entry name" value="EGF-type_Asp/Asn_hydroxyl_site"/>
</dbReference>
<dbReference type="FunFam" id="2.10.25.10:FF:000038">
    <property type="entry name" value="Fibrillin 2"/>
    <property type="match status" value="4"/>
</dbReference>
<dbReference type="SMART" id="SM00179">
    <property type="entry name" value="EGF_CA"/>
    <property type="match status" value="4"/>
</dbReference>
<dbReference type="InterPro" id="IPR001881">
    <property type="entry name" value="EGF-like_Ca-bd_dom"/>
</dbReference>
<dbReference type="PROSITE" id="PS50026">
    <property type="entry name" value="EGF_3"/>
    <property type="match status" value="4"/>
</dbReference>
<keyword evidence="1 5" id="KW-0245">EGF-like domain</keyword>
<evidence type="ECO:0000256" key="7">
    <source>
        <dbReference type="SAM" id="Phobius"/>
    </source>
</evidence>
<feature type="transmembrane region" description="Helical" evidence="7">
    <location>
        <begin position="1545"/>
        <end position="1570"/>
    </location>
</feature>
<feature type="compositionally biased region" description="Basic and acidic residues" evidence="6">
    <location>
        <begin position="1331"/>
        <end position="1340"/>
    </location>
</feature>
<dbReference type="GO" id="GO:0005509">
    <property type="term" value="F:calcium ion binding"/>
    <property type="evidence" value="ECO:0007669"/>
    <property type="project" value="InterPro"/>
</dbReference>
<sequence>MLRFGSRGFFAASLLFAGWSDAPNGNFGGVSPLTCLGVRRAAANSCSYGSEGDGSTCNSLTLYPPSDVGTFSTWTKDNTVIYNTHSTAYIDYSSGTAIQNGRYRAESKEEWHQNTACCSWDLSGAYPETPPPAAFDRVTSTYWHTQTGASGENQPGTGSPSDALQELWLVLPFYAHIYWYGVRARNGGSNPEVQTPSSVDVYGSATAGTFSWTQIGSYSNELTWSSAELRTFATTDSTTGYQAIRFHLKRISATGATDFMSLAEIEIYGDIDECSTNVDDCHSAATCTDTTGSFTCACNSGYSGDGVSSCTNIDECSTNVDDCHNTLATCTDTTGSFTCACNTGYSGGGVSCTNIDECSTNVDDCHNTLATCTDTTGSFTCACNTGYSGGGVSCTNIDECSTNVDDCHNTLATCTDTTGSFTCACNSGYSGDGVSSCTSEYELTVEETEEVVNVLVTAGEAVSQVIEESGGGDADSTNVDGSSEQVTNAQTKTASKAVQKLAQSWKASISQSTTPSRSRAGMGSLGTQLPLLKSLTASLKTTASAALVDVSAEEARLEGTATVSAVSAEALAERKAELDAATNEVIATATETFGSLVLQQAGSTGSSELSLGDTGISVAATALGSPTAVADAREISAQVGSLSVAVRSLPLEVTERLRKLGGTCRESSQQPALGLIAVNWGGDIRVYGGGSREFGGSRSVRLMSCGQDVSAEIFGSSSITVEMKVPDDESSGGGRRRRLGRRGGRAEEDCGSWESEGWTASICQSAAAGECGCTGEGTGLLQTEYGFFASVLLDVVASPDLSVLWRFESASEGFSADNLSLWVFLLLLLGFICHLITPVVADFRSPTSSLSLLESFYLSNRPVLAAAWDSALVPRWGSLRFYLRRLQQMATDCATVSEGKYQHFFSIEAAYPLTQPQQPPESELKGEGEGGTEEESDDLTDVGGHIGYRQTELVSLLMRDALKVRKQIQVRSLLRKSFKEPDTSVVVVEPETCLIEDRNLSAAHLSSEQPSTFPLWDVRVPPALPVSLRFSLLSRWRRDLHVFPLVEEGWDHIAAARYLVQTGAFRERLDRLARQQALRWARARDVLRRWLRQRRAGGRRTERSRKDHSRETFSNFERRLADSTAVERNCSDSHQAGIQKSRLFWISLRGFLLPWSSPPPTDSSVRKVQLKEFGLDAPHPGGGGRNRASFDESRRKLLKRGSISAHPRCLLEDVWTSVHVSAQMEVSPRGFLKVSPLSDRLPWLEEDPAVSVLRLFVRCPNSPSGIVGLDISHVREVRGTVAGEGPNVEGFNSAAGGSESCDSLFEEGIDLLLQQGMEEVLEEDSVQEMTRGGREGEGHMGRSSNLGNSNSVSNSSNLHTVQEHEVPGRSDGDIPGEVGARGKGGGREEVEDSVKMQDPIAASVAWRRQGQMGDGGEGGKGEKTKSDEDLVGLSILVLEGEERLRSALRALPIWKDLEKQVNADMRRHRERVEGLVSWRRQEIYRQLDCNGETFRRERGRRNSHKEPSAIAAERNASIFRATKKWILPETYRAFWLHKQKRRETFGCVFCLFWLLCCFFYFACFVLVYPIRFSNVIGMAQSALGLFIVNAIVRPLILAAFVGISCSVLVNIFHRPDIAL</sequence>
<feature type="domain" description="EGF-like" evidence="9">
    <location>
        <begin position="312"/>
        <end position="353"/>
    </location>
</feature>
<dbReference type="InterPro" id="IPR008979">
    <property type="entry name" value="Galactose-bd-like_sf"/>
</dbReference>
<dbReference type="SUPFAM" id="SSF49785">
    <property type="entry name" value="Galactose-binding domain-like"/>
    <property type="match status" value="1"/>
</dbReference>
<dbReference type="EMBL" id="CDMZ01000214">
    <property type="protein sequence ID" value="CEM09289.1"/>
    <property type="molecule type" value="Genomic_DNA"/>
</dbReference>
<feature type="domain" description="EGF-like" evidence="9">
    <location>
        <begin position="354"/>
        <end position="395"/>
    </location>
</feature>
<feature type="compositionally biased region" description="Basic residues" evidence="6">
    <location>
        <begin position="734"/>
        <end position="743"/>
    </location>
</feature>
<dbReference type="PANTHER" id="PTHR24050:SF28">
    <property type="entry name" value="UROMODULIN-LIKE"/>
    <property type="match status" value="1"/>
</dbReference>
<feature type="compositionally biased region" description="Basic and acidic residues" evidence="6">
    <location>
        <begin position="1361"/>
        <end position="1372"/>
    </location>
</feature>
<feature type="region of interest" description="Disordered" evidence="6">
    <location>
        <begin position="915"/>
        <end position="942"/>
    </location>
</feature>
<protein>
    <recommendedName>
        <fullName evidence="9">EGF-like domain-containing protein</fullName>
    </recommendedName>
</protein>
<feature type="compositionally biased region" description="Basic and acidic residues" evidence="6">
    <location>
        <begin position="1417"/>
        <end position="1426"/>
    </location>
</feature>
<dbReference type="PANTHER" id="PTHR24050">
    <property type="entry name" value="PA14 DOMAIN-CONTAINING PROTEIN"/>
    <property type="match status" value="1"/>
</dbReference>
<dbReference type="PhylomeDB" id="A0A0G4FA80"/>
<proteinExistence type="predicted"/>
<feature type="region of interest" description="Disordered" evidence="6">
    <location>
        <begin position="1323"/>
        <end position="1426"/>
    </location>
</feature>
<feature type="compositionally biased region" description="Acidic residues" evidence="6">
    <location>
        <begin position="930"/>
        <end position="940"/>
    </location>
</feature>
<keyword evidence="4" id="KW-1015">Disulfide bond</keyword>
<dbReference type="PROSITE" id="PS00010">
    <property type="entry name" value="ASX_HYDROXYL"/>
    <property type="match status" value="4"/>
</dbReference>
<dbReference type="VEuPathDB" id="CryptoDB:Cvel_15851"/>
<organism evidence="10">
    <name type="scientific">Chromera velia CCMP2878</name>
    <dbReference type="NCBI Taxonomy" id="1169474"/>
    <lineage>
        <taxon>Eukaryota</taxon>
        <taxon>Sar</taxon>
        <taxon>Alveolata</taxon>
        <taxon>Colpodellida</taxon>
        <taxon>Chromeraceae</taxon>
        <taxon>Chromera</taxon>
    </lineage>
</organism>
<keyword evidence="2 8" id="KW-0732">Signal</keyword>
<dbReference type="SMART" id="SM00181">
    <property type="entry name" value="EGF"/>
    <property type="match status" value="4"/>
</dbReference>
<feature type="transmembrane region" description="Helical" evidence="7">
    <location>
        <begin position="1590"/>
        <end position="1612"/>
    </location>
</feature>
<evidence type="ECO:0000256" key="4">
    <source>
        <dbReference type="ARBA" id="ARBA00023157"/>
    </source>
</evidence>
<feature type="chain" id="PRO_5005188789" description="EGF-like domain-containing protein" evidence="8">
    <location>
        <begin position="21"/>
        <end position="1619"/>
    </location>
</feature>
<gene>
    <name evidence="10" type="ORF">Cvel_15851</name>
</gene>
<feature type="domain" description="EGF-like" evidence="9">
    <location>
        <begin position="396"/>
        <end position="438"/>
    </location>
</feature>
<dbReference type="PROSITE" id="PS01186">
    <property type="entry name" value="EGF_2"/>
    <property type="match status" value="4"/>
</dbReference>
<keyword evidence="7" id="KW-0472">Membrane</keyword>
<feature type="region of interest" description="Disordered" evidence="6">
    <location>
        <begin position="724"/>
        <end position="748"/>
    </location>
</feature>
<dbReference type="Pfam" id="PF12947">
    <property type="entry name" value="EGF_3"/>
    <property type="match status" value="2"/>
</dbReference>
<name>A0A0G4FA80_9ALVE</name>
<comment type="caution">
    <text evidence="5">Lacks conserved residue(s) required for the propagation of feature annotation.</text>
</comment>
<evidence type="ECO:0000256" key="8">
    <source>
        <dbReference type="SAM" id="SignalP"/>
    </source>
</evidence>
<dbReference type="CDD" id="cd00054">
    <property type="entry name" value="EGF_CA"/>
    <property type="match status" value="4"/>
</dbReference>
<dbReference type="InterPro" id="IPR000742">
    <property type="entry name" value="EGF"/>
</dbReference>
<keyword evidence="3" id="KW-0677">Repeat</keyword>
<feature type="transmembrane region" description="Helical" evidence="7">
    <location>
        <begin position="819"/>
        <end position="841"/>
    </location>
</feature>
<evidence type="ECO:0000256" key="5">
    <source>
        <dbReference type="PROSITE-ProRule" id="PRU00076"/>
    </source>
</evidence>
<keyword evidence="7" id="KW-0812">Transmembrane</keyword>
<evidence type="ECO:0000256" key="6">
    <source>
        <dbReference type="SAM" id="MobiDB-lite"/>
    </source>
</evidence>
<evidence type="ECO:0000259" key="9">
    <source>
        <dbReference type="PROSITE" id="PS50026"/>
    </source>
</evidence>
<reference evidence="10" key="1">
    <citation type="submission" date="2014-11" db="EMBL/GenBank/DDBJ databases">
        <authorList>
            <person name="Otto D Thomas"/>
            <person name="Naeem Raeece"/>
        </authorList>
    </citation>
    <scope>NUCLEOTIDE SEQUENCE</scope>
</reference>
<feature type="compositionally biased region" description="Basic and acidic residues" evidence="6">
    <location>
        <begin position="1385"/>
        <end position="1395"/>
    </location>
</feature>
<dbReference type="SUPFAM" id="SSF57184">
    <property type="entry name" value="Growth factor receptor domain"/>
    <property type="match status" value="2"/>
</dbReference>
<accession>A0A0G4FA80</accession>
<dbReference type="InterPro" id="IPR052235">
    <property type="entry name" value="Nephronectin_domain"/>
</dbReference>
<dbReference type="InterPro" id="IPR024731">
    <property type="entry name" value="NELL2-like_EGF"/>
</dbReference>
<dbReference type="InterPro" id="IPR049883">
    <property type="entry name" value="NOTCH1_EGF-like"/>
</dbReference>
<evidence type="ECO:0000313" key="10">
    <source>
        <dbReference type="EMBL" id="CEM09289.1"/>
    </source>
</evidence>
<evidence type="ECO:0000256" key="2">
    <source>
        <dbReference type="ARBA" id="ARBA00022729"/>
    </source>
</evidence>
<feature type="compositionally biased region" description="Low complexity" evidence="6">
    <location>
        <begin position="1341"/>
        <end position="1357"/>
    </location>
</feature>
<keyword evidence="7" id="KW-1133">Transmembrane helix</keyword>
<feature type="domain" description="EGF-like" evidence="9">
    <location>
        <begin position="270"/>
        <end position="311"/>
    </location>
</feature>